<dbReference type="InterPro" id="IPR001851">
    <property type="entry name" value="ABC_transp_permease"/>
</dbReference>
<evidence type="ECO:0000313" key="8">
    <source>
        <dbReference type="Proteomes" id="UP000772181"/>
    </source>
</evidence>
<dbReference type="GO" id="GO:0005886">
    <property type="term" value="C:plasma membrane"/>
    <property type="evidence" value="ECO:0007669"/>
    <property type="project" value="UniProtKB-SubCell"/>
</dbReference>
<dbReference type="CDD" id="cd06580">
    <property type="entry name" value="TM_PBP1_transp_TpRbsC_like"/>
    <property type="match status" value="1"/>
</dbReference>
<dbReference type="AlphaFoldDB" id="A0A933GMH0"/>
<keyword evidence="5 6" id="KW-0472">Membrane</keyword>
<evidence type="ECO:0000256" key="4">
    <source>
        <dbReference type="ARBA" id="ARBA00022989"/>
    </source>
</evidence>
<evidence type="ECO:0000313" key="7">
    <source>
        <dbReference type="EMBL" id="MBI4596632.1"/>
    </source>
</evidence>
<feature type="transmembrane region" description="Helical" evidence="6">
    <location>
        <begin position="145"/>
        <end position="170"/>
    </location>
</feature>
<feature type="transmembrane region" description="Helical" evidence="6">
    <location>
        <begin position="202"/>
        <end position="221"/>
    </location>
</feature>
<protein>
    <submittedName>
        <fullName evidence="7">ABC transporter permease</fullName>
    </submittedName>
</protein>
<dbReference type="PANTHER" id="PTHR43370">
    <property type="entry name" value="SUGAR ABC TRANSPORTER INTEGRAL MEMBRANE PROTEIN-RELATED"/>
    <property type="match status" value="1"/>
</dbReference>
<keyword evidence="3 6" id="KW-0812">Transmembrane</keyword>
<comment type="subcellular location">
    <subcellularLocation>
        <location evidence="1">Cell membrane</location>
        <topology evidence="1">Multi-pass membrane protein</topology>
    </subcellularLocation>
</comment>
<evidence type="ECO:0000256" key="1">
    <source>
        <dbReference type="ARBA" id="ARBA00004651"/>
    </source>
</evidence>
<keyword evidence="4 6" id="KW-1133">Transmembrane helix</keyword>
<dbReference type="Proteomes" id="UP000772181">
    <property type="component" value="Unassembled WGS sequence"/>
</dbReference>
<accession>A0A933GMH0</accession>
<dbReference type="EMBL" id="JACQWF010000419">
    <property type="protein sequence ID" value="MBI4596632.1"/>
    <property type="molecule type" value="Genomic_DNA"/>
</dbReference>
<keyword evidence="2" id="KW-1003">Cell membrane</keyword>
<dbReference type="GO" id="GO:0022857">
    <property type="term" value="F:transmembrane transporter activity"/>
    <property type="evidence" value="ECO:0007669"/>
    <property type="project" value="InterPro"/>
</dbReference>
<evidence type="ECO:0000256" key="6">
    <source>
        <dbReference type="SAM" id="Phobius"/>
    </source>
</evidence>
<feature type="transmembrane region" description="Helical" evidence="6">
    <location>
        <begin position="277"/>
        <end position="297"/>
    </location>
</feature>
<feature type="transmembrane region" description="Helical" evidence="6">
    <location>
        <begin position="70"/>
        <end position="91"/>
    </location>
</feature>
<evidence type="ECO:0000256" key="5">
    <source>
        <dbReference type="ARBA" id="ARBA00023136"/>
    </source>
</evidence>
<feature type="transmembrane region" description="Helical" evidence="6">
    <location>
        <begin position="103"/>
        <end position="125"/>
    </location>
</feature>
<proteinExistence type="predicted"/>
<gene>
    <name evidence="7" type="ORF">HY730_09715</name>
</gene>
<evidence type="ECO:0000256" key="2">
    <source>
        <dbReference type="ARBA" id="ARBA00022475"/>
    </source>
</evidence>
<dbReference type="PANTHER" id="PTHR43370:SF2">
    <property type="entry name" value="ABC TRANSPORTER PERMEASE PROTEIN"/>
    <property type="match status" value="1"/>
</dbReference>
<feature type="transmembrane region" description="Helical" evidence="6">
    <location>
        <begin position="12"/>
        <end position="33"/>
    </location>
</feature>
<organism evidence="7 8">
    <name type="scientific">Tectimicrobiota bacterium</name>
    <dbReference type="NCBI Taxonomy" id="2528274"/>
    <lineage>
        <taxon>Bacteria</taxon>
        <taxon>Pseudomonadati</taxon>
        <taxon>Nitrospinota/Tectimicrobiota group</taxon>
        <taxon>Candidatus Tectimicrobiota</taxon>
    </lineage>
</organism>
<reference evidence="7" key="1">
    <citation type="submission" date="2020-07" db="EMBL/GenBank/DDBJ databases">
        <title>Huge and variable diversity of episymbiotic CPR bacteria and DPANN archaea in groundwater ecosystems.</title>
        <authorList>
            <person name="He C.Y."/>
            <person name="Keren R."/>
            <person name="Whittaker M."/>
            <person name="Farag I.F."/>
            <person name="Doudna J."/>
            <person name="Cate J.H.D."/>
            <person name="Banfield J.F."/>
        </authorList>
    </citation>
    <scope>NUCLEOTIDE SEQUENCE</scope>
    <source>
        <strain evidence="7">NC_groundwater_1482_Ag_S-0.65um_47_24</strain>
    </source>
</reference>
<evidence type="ECO:0000256" key="3">
    <source>
        <dbReference type="ARBA" id="ARBA00022692"/>
    </source>
</evidence>
<name>A0A933GMH0_UNCTE</name>
<comment type="caution">
    <text evidence="7">The sequence shown here is derived from an EMBL/GenBank/DDBJ whole genome shotgun (WGS) entry which is preliminary data.</text>
</comment>
<sequence>MNLWDEILNKVFFISLLSAAIRLGTPLLLAALGEIFVEKSGMINVGIEGEMLTGALFGFMGAYYFQNLGIGLLISVISGCFMGLILAFFFVTLRSDQIVTGIALNIFSLGLTSFIHRLSFGTGLIPPMVNQMSNLGIPFLKDLSLVGAVLFNQNIVVYIGLMLVGLLWFVNCKTTLGLALKASGEFPLAAETMGVKVLRLRYGTVIFGGAMAGLAGGYLSLAQLSMFTENMTAGRGFIALALVIFGRWEPVKVLWGALIFGGADALQMRLQGLGVKVPYQFMLMMPYLLCILVLLWMRGKTKAPSYLGVPYNRD</sequence>
<dbReference type="Pfam" id="PF02653">
    <property type="entry name" value="BPD_transp_2"/>
    <property type="match status" value="1"/>
</dbReference>